<keyword evidence="5 6" id="KW-0968">Cytoplasmic vesicle</keyword>
<keyword evidence="3 6" id="KW-0472">Membrane</keyword>
<dbReference type="InterPro" id="IPR000996">
    <property type="entry name" value="Clathrin_L-chain"/>
</dbReference>
<comment type="function">
    <text evidence="6">Clathrin is the major protein of the polyhedral coat of coated pits and vesicles.</text>
</comment>
<evidence type="ECO:0000256" key="5">
    <source>
        <dbReference type="ARBA" id="ARBA00023329"/>
    </source>
</evidence>
<keyword evidence="8" id="KW-0732">Signal</keyword>
<dbReference type="AlphaFoldDB" id="A0AAV2T2V6"/>
<dbReference type="EMBL" id="CAXLJL010000063">
    <property type="protein sequence ID" value="CAL5130381.1"/>
    <property type="molecule type" value="Genomic_DNA"/>
</dbReference>
<feature type="region of interest" description="Disordered" evidence="7">
    <location>
        <begin position="75"/>
        <end position="142"/>
    </location>
</feature>
<sequence length="252" mass="28217">MPILWLLSLPAFVLMANDDMSDFDPVSDFLSREQEALGELGNEINLTRPSGASEGDDPVPLIHNEHQENGGFILLDSDAKPANSSTESPTSSPAPPEIKSSGESPIPREGNITGIFMNLNGSLNTSQRSLDHSEEKMEENESWREKFNERVLKKDEDEKKEMIKLKEDGAKDLENWYKHYRQQMEQRAKALRSKTCCEHNGGAEPCNSKPTVNDAQVWEKVCNMCDFQAKGKTGPDMTRMRSLLLSLKPCSS</sequence>
<proteinExistence type="inferred from homology"/>
<reference evidence="9" key="1">
    <citation type="submission" date="2024-06" db="EMBL/GenBank/DDBJ databases">
        <authorList>
            <person name="Liu X."/>
            <person name="Lenzi L."/>
            <person name="Haldenby T S."/>
            <person name="Uol C."/>
        </authorList>
    </citation>
    <scope>NUCLEOTIDE SEQUENCE</scope>
</reference>
<dbReference type="GO" id="GO:0030132">
    <property type="term" value="C:clathrin coat of coated pit"/>
    <property type="evidence" value="ECO:0007669"/>
    <property type="project" value="InterPro"/>
</dbReference>
<evidence type="ECO:0000256" key="1">
    <source>
        <dbReference type="ARBA" id="ARBA00004180"/>
    </source>
</evidence>
<evidence type="ECO:0000313" key="10">
    <source>
        <dbReference type="Proteomes" id="UP001497525"/>
    </source>
</evidence>
<evidence type="ECO:0000256" key="2">
    <source>
        <dbReference type="ARBA" id="ARBA00005263"/>
    </source>
</evidence>
<protein>
    <recommendedName>
        <fullName evidence="6">Clathrin light chain</fullName>
    </recommendedName>
</protein>
<keyword evidence="4 6" id="KW-0168">Coated pit</keyword>
<comment type="caution">
    <text evidence="9">The sequence shown here is derived from an EMBL/GenBank/DDBJ whole genome shotgun (WGS) entry which is preliminary data.</text>
</comment>
<accession>A0AAV2T2V6</accession>
<name>A0AAV2T2V6_CALDB</name>
<feature type="chain" id="PRO_5043461165" description="Clathrin light chain" evidence="8">
    <location>
        <begin position="16"/>
        <end position="252"/>
    </location>
</feature>
<evidence type="ECO:0000256" key="6">
    <source>
        <dbReference type="RuleBase" id="RU363137"/>
    </source>
</evidence>
<feature type="compositionally biased region" description="Low complexity" evidence="7">
    <location>
        <begin position="81"/>
        <end position="91"/>
    </location>
</feature>
<evidence type="ECO:0000256" key="8">
    <source>
        <dbReference type="SAM" id="SignalP"/>
    </source>
</evidence>
<dbReference type="Proteomes" id="UP001497525">
    <property type="component" value="Unassembled WGS sequence"/>
</dbReference>
<dbReference type="GO" id="GO:0005198">
    <property type="term" value="F:structural molecule activity"/>
    <property type="evidence" value="ECO:0007669"/>
    <property type="project" value="InterPro"/>
</dbReference>
<feature type="compositionally biased region" description="Basic and acidic residues" evidence="7">
    <location>
        <begin position="129"/>
        <end position="142"/>
    </location>
</feature>
<dbReference type="GO" id="GO:0006886">
    <property type="term" value="P:intracellular protein transport"/>
    <property type="evidence" value="ECO:0007669"/>
    <property type="project" value="InterPro"/>
</dbReference>
<dbReference type="Pfam" id="PF01086">
    <property type="entry name" value="Clathrin_lg_ch"/>
    <property type="match status" value="1"/>
</dbReference>
<evidence type="ECO:0000256" key="4">
    <source>
        <dbReference type="ARBA" id="ARBA00023176"/>
    </source>
</evidence>
<feature type="compositionally biased region" description="Polar residues" evidence="7">
    <location>
        <begin position="119"/>
        <end position="128"/>
    </location>
</feature>
<evidence type="ECO:0000256" key="3">
    <source>
        <dbReference type="ARBA" id="ARBA00023136"/>
    </source>
</evidence>
<evidence type="ECO:0000313" key="9">
    <source>
        <dbReference type="EMBL" id="CAL5130381.1"/>
    </source>
</evidence>
<dbReference type="GO" id="GO:0016192">
    <property type="term" value="P:vesicle-mediated transport"/>
    <property type="evidence" value="ECO:0007669"/>
    <property type="project" value="InterPro"/>
</dbReference>
<comment type="subcellular location">
    <subcellularLocation>
        <location evidence="1 6">Cytoplasmic vesicle membrane</location>
        <topology evidence="1 6">Peripheral membrane protein</topology>
        <orientation evidence="1 6">Cytoplasmic side</orientation>
    </subcellularLocation>
    <subcellularLocation>
        <location evidence="6">Membrane</location>
        <location evidence="6">Coated pit</location>
        <topology evidence="6">Peripheral membrane protein</topology>
        <orientation evidence="6">Cytoplasmic side</orientation>
    </subcellularLocation>
    <text evidence="6">Cytoplasmic face of coated pits and vesicles.</text>
</comment>
<dbReference type="GO" id="GO:0030130">
    <property type="term" value="C:clathrin coat of trans-Golgi network vesicle"/>
    <property type="evidence" value="ECO:0007669"/>
    <property type="project" value="InterPro"/>
</dbReference>
<feature type="signal peptide" evidence="8">
    <location>
        <begin position="1"/>
        <end position="15"/>
    </location>
</feature>
<organism evidence="9 10">
    <name type="scientific">Calicophoron daubneyi</name>
    <name type="common">Rumen fluke</name>
    <name type="synonym">Paramphistomum daubneyi</name>
    <dbReference type="NCBI Taxonomy" id="300641"/>
    <lineage>
        <taxon>Eukaryota</taxon>
        <taxon>Metazoa</taxon>
        <taxon>Spiralia</taxon>
        <taxon>Lophotrochozoa</taxon>
        <taxon>Platyhelminthes</taxon>
        <taxon>Trematoda</taxon>
        <taxon>Digenea</taxon>
        <taxon>Plagiorchiida</taxon>
        <taxon>Pronocephalata</taxon>
        <taxon>Paramphistomoidea</taxon>
        <taxon>Paramphistomidae</taxon>
        <taxon>Calicophoron</taxon>
    </lineage>
</organism>
<evidence type="ECO:0000256" key="7">
    <source>
        <dbReference type="SAM" id="MobiDB-lite"/>
    </source>
</evidence>
<gene>
    <name evidence="9" type="ORF">CDAUBV1_LOCUS2185</name>
</gene>
<comment type="similarity">
    <text evidence="2 6">Belongs to the clathrin light chain family.</text>
</comment>